<accession>A0A9P7UPT2</accession>
<gene>
    <name evidence="3" type="ORF">E1B28_011638</name>
</gene>
<dbReference type="GeneID" id="66080713"/>
<proteinExistence type="inferred from homology"/>
<sequence>MLTTPLRVLANTASEKPDALAFKVPIIDFETDQIADWKSITYSEFASDVLRLAAEWLRVFQRDGIPHRSVVAICLGGYRYLDAVHVYSIQRAGYVPHTFSRLPDIEVVKDLLKESDTKALVRASQFKDVLASVQDIPVYDAVTSLDFGGVGSSPKLPPSERPTNPNDLSIITHTSGSTSGRPKLVRVNHRWINGMIQKAHVPLSPGSSKTPATVNWMGNICHSAQYAKLVHQIFHGGCTVQPRRPGNLDEIIDQLKRTSLTRLYLFSPLIVRLLQRARSDPDLLALLSGLEYIVAGGAIFPKSEEAYVVQNNINVVGLFASTETSVNLMTRGTRNDPTGVFRLIDIPGVSYQFDPISPEARGQSQLLELVVRSDSMDCPGPEFRRADDGHFHTGDLWEKVETGYLYRGRDDDWIKTESALRCDTKAIEHHVRLTCGDLISECVVVGYGRPSPALFIEPSPRVLDVAEADLKRVVLKRIEPFNSQQMAHERIVSVNLIMVVPCDTLPRTETKGNIRRKAVEDMFQRELDLAYGGL</sequence>
<dbReference type="InterPro" id="IPR042099">
    <property type="entry name" value="ANL_N_sf"/>
</dbReference>
<dbReference type="Proteomes" id="UP001049176">
    <property type="component" value="Chromosome 7"/>
</dbReference>
<dbReference type="Pfam" id="PF23562">
    <property type="entry name" value="AMP-binding_C_3"/>
    <property type="match status" value="1"/>
</dbReference>
<dbReference type="AlphaFoldDB" id="A0A9P7UPT2"/>
<evidence type="ECO:0000256" key="1">
    <source>
        <dbReference type="ARBA" id="ARBA00006432"/>
    </source>
</evidence>
<dbReference type="GO" id="GO:0031956">
    <property type="term" value="F:medium-chain fatty acid-CoA ligase activity"/>
    <property type="evidence" value="ECO:0007669"/>
    <property type="project" value="TreeGrafter"/>
</dbReference>
<protein>
    <recommendedName>
        <fullName evidence="2">AMP-dependent synthetase/ligase domain-containing protein</fullName>
    </recommendedName>
</protein>
<dbReference type="OrthoDB" id="2894344at2759"/>
<comment type="similarity">
    <text evidence="1">Belongs to the ATP-dependent AMP-binding enzyme family.</text>
</comment>
<dbReference type="PANTHER" id="PTHR43201:SF8">
    <property type="entry name" value="ACYL-COA SYNTHETASE FAMILY MEMBER 3"/>
    <property type="match status" value="1"/>
</dbReference>
<dbReference type="PANTHER" id="PTHR43201">
    <property type="entry name" value="ACYL-COA SYNTHETASE"/>
    <property type="match status" value="1"/>
</dbReference>
<comment type="caution">
    <text evidence="3">The sequence shown here is derived from an EMBL/GenBank/DDBJ whole genome shotgun (WGS) entry which is preliminary data.</text>
</comment>
<dbReference type="KEGG" id="more:E1B28_011638"/>
<evidence type="ECO:0000313" key="3">
    <source>
        <dbReference type="EMBL" id="KAG7090017.1"/>
    </source>
</evidence>
<keyword evidence="4" id="KW-1185">Reference proteome</keyword>
<organism evidence="3 4">
    <name type="scientific">Marasmius oreades</name>
    <name type="common">fairy-ring Marasmius</name>
    <dbReference type="NCBI Taxonomy" id="181124"/>
    <lineage>
        <taxon>Eukaryota</taxon>
        <taxon>Fungi</taxon>
        <taxon>Dikarya</taxon>
        <taxon>Basidiomycota</taxon>
        <taxon>Agaricomycotina</taxon>
        <taxon>Agaricomycetes</taxon>
        <taxon>Agaricomycetidae</taxon>
        <taxon>Agaricales</taxon>
        <taxon>Marasmiineae</taxon>
        <taxon>Marasmiaceae</taxon>
        <taxon>Marasmius</taxon>
    </lineage>
</organism>
<reference evidence="3" key="1">
    <citation type="journal article" date="2021" name="Genome Biol. Evol.">
        <title>The assembled and annotated genome of the fairy-ring fungus Marasmius oreades.</title>
        <authorList>
            <person name="Hiltunen M."/>
            <person name="Ament-Velasquez S.L."/>
            <person name="Johannesson H."/>
        </authorList>
    </citation>
    <scope>NUCLEOTIDE SEQUENCE</scope>
    <source>
        <strain evidence="3">03SP1</strain>
    </source>
</reference>
<dbReference type="Pfam" id="PF00501">
    <property type="entry name" value="AMP-binding"/>
    <property type="match status" value="1"/>
</dbReference>
<dbReference type="GO" id="GO:0006631">
    <property type="term" value="P:fatty acid metabolic process"/>
    <property type="evidence" value="ECO:0007669"/>
    <property type="project" value="TreeGrafter"/>
</dbReference>
<evidence type="ECO:0000259" key="2">
    <source>
        <dbReference type="Pfam" id="PF00501"/>
    </source>
</evidence>
<evidence type="ECO:0000313" key="4">
    <source>
        <dbReference type="Proteomes" id="UP001049176"/>
    </source>
</evidence>
<dbReference type="Gene3D" id="3.40.50.12780">
    <property type="entry name" value="N-terminal domain of ligase-like"/>
    <property type="match status" value="1"/>
</dbReference>
<dbReference type="SUPFAM" id="SSF56801">
    <property type="entry name" value="Acetyl-CoA synthetase-like"/>
    <property type="match status" value="1"/>
</dbReference>
<feature type="domain" description="AMP-dependent synthetase/ligase" evidence="2">
    <location>
        <begin position="11"/>
        <end position="333"/>
    </location>
</feature>
<dbReference type="InterPro" id="IPR000873">
    <property type="entry name" value="AMP-dep_synth/lig_dom"/>
</dbReference>
<name>A0A9P7UPT2_9AGAR</name>
<dbReference type="RefSeq" id="XP_043006487.1">
    <property type="nucleotide sequence ID" value="XM_043156699.1"/>
</dbReference>
<dbReference type="EMBL" id="CM032187">
    <property type="protein sequence ID" value="KAG7090017.1"/>
    <property type="molecule type" value="Genomic_DNA"/>
</dbReference>